<dbReference type="EMBL" id="MT144628">
    <property type="protein sequence ID" value="QJH95734.1"/>
    <property type="molecule type" value="Genomic_DNA"/>
</dbReference>
<protein>
    <submittedName>
        <fullName evidence="2">Uncharacterized protein</fullName>
    </submittedName>
</protein>
<dbReference type="EMBL" id="MT144206">
    <property type="protein sequence ID" value="QJA50602.1"/>
    <property type="molecule type" value="Genomic_DNA"/>
</dbReference>
<proteinExistence type="predicted"/>
<gene>
    <name evidence="2" type="ORF">TM448A01832_0004</name>
    <name evidence="3" type="ORF">TM448B00512_0001</name>
</gene>
<name>A0A6H1ZT16_9ZZZZ</name>
<keyword evidence="1" id="KW-0812">Transmembrane</keyword>
<keyword evidence="1" id="KW-0472">Membrane</keyword>
<organism evidence="2">
    <name type="scientific">viral metagenome</name>
    <dbReference type="NCBI Taxonomy" id="1070528"/>
    <lineage>
        <taxon>unclassified sequences</taxon>
        <taxon>metagenomes</taxon>
        <taxon>organismal metagenomes</taxon>
    </lineage>
</organism>
<evidence type="ECO:0000256" key="1">
    <source>
        <dbReference type="SAM" id="Phobius"/>
    </source>
</evidence>
<accession>A0A6H1ZT16</accession>
<evidence type="ECO:0000313" key="2">
    <source>
        <dbReference type="EMBL" id="QJA50602.1"/>
    </source>
</evidence>
<dbReference type="AlphaFoldDB" id="A0A6H1ZT16"/>
<keyword evidence="1" id="KW-1133">Transmembrane helix</keyword>
<reference evidence="2" key="1">
    <citation type="submission" date="2020-03" db="EMBL/GenBank/DDBJ databases">
        <title>The deep terrestrial virosphere.</title>
        <authorList>
            <person name="Holmfeldt K."/>
            <person name="Nilsson E."/>
            <person name="Simone D."/>
            <person name="Lopez-Fernandez M."/>
            <person name="Wu X."/>
            <person name="de Brujin I."/>
            <person name="Lundin D."/>
            <person name="Andersson A."/>
            <person name="Bertilsson S."/>
            <person name="Dopson M."/>
        </authorList>
    </citation>
    <scope>NUCLEOTIDE SEQUENCE</scope>
    <source>
        <strain evidence="2">TM448A01832</strain>
        <strain evidence="3">TM448B00512</strain>
    </source>
</reference>
<feature type="transmembrane region" description="Helical" evidence="1">
    <location>
        <begin position="44"/>
        <end position="61"/>
    </location>
</feature>
<feature type="transmembrane region" description="Helical" evidence="1">
    <location>
        <begin position="20"/>
        <end position="38"/>
    </location>
</feature>
<sequence length="70" mass="7818">MSDLVGFFREWLKKFFEREAYIPIALVIIASIAMFTGRATFQEWAWSSGGFCGIGLGALTVRKAIVDNRG</sequence>
<evidence type="ECO:0000313" key="3">
    <source>
        <dbReference type="EMBL" id="QJH95734.1"/>
    </source>
</evidence>